<dbReference type="AlphaFoldDB" id="A0A915L3G1"/>
<reference evidence="2" key="1">
    <citation type="submission" date="2022-11" db="UniProtKB">
        <authorList>
            <consortium name="WormBaseParasite"/>
        </authorList>
    </citation>
    <scope>IDENTIFICATION</scope>
</reference>
<dbReference type="Proteomes" id="UP000887565">
    <property type="component" value="Unplaced"/>
</dbReference>
<keyword evidence="1" id="KW-1185">Reference proteome</keyword>
<accession>A0A915L3G1</accession>
<sequence>MNISKLLAFKLENLKLVGREVAEKEVGIVGNIHILLCTLLMASCIGKSPCKSTNWTTSGADICLEMERHRKTKYDSENHSFTIIIKPTVWSEGPKAQAPAC</sequence>
<dbReference type="WBParaSite" id="nRc.2.0.1.t45032-RA">
    <property type="protein sequence ID" value="nRc.2.0.1.t45032-RA"/>
    <property type="gene ID" value="nRc.2.0.1.g45032"/>
</dbReference>
<organism evidence="1 2">
    <name type="scientific">Romanomermis culicivorax</name>
    <name type="common">Nematode worm</name>
    <dbReference type="NCBI Taxonomy" id="13658"/>
    <lineage>
        <taxon>Eukaryota</taxon>
        <taxon>Metazoa</taxon>
        <taxon>Ecdysozoa</taxon>
        <taxon>Nematoda</taxon>
        <taxon>Enoplea</taxon>
        <taxon>Dorylaimia</taxon>
        <taxon>Mermithida</taxon>
        <taxon>Mermithoidea</taxon>
        <taxon>Mermithidae</taxon>
        <taxon>Romanomermis</taxon>
    </lineage>
</organism>
<name>A0A915L3G1_ROMCU</name>
<evidence type="ECO:0000313" key="1">
    <source>
        <dbReference type="Proteomes" id="UP000887565"/>
    </source>
</evidence>
<proteinExistence type="predicted"/>
<evidence type="ECO:0000313" key="2">
    <source>
        <dbReference type="WBParaSite" id="nRc.2.0.1.t45032-RA"/>
    </source>
</evidence>
<protein>
    <submittedName>
        <fullName evidence="2">Uncharacterized protein</fullName>
    </submittedName>
</protein>